<feature type="transmembrane region" description="Helical" evidence="2">
    <location>
        <begin position="9"/>
        <end position="31"/>
    </location>
</feature>
<sequence length="610" mass="67390">MTSWLLAKIFYLLLLLIKHVVHILAIVLIIAVKTLLETVLPPVGRVVASAARYVGSVFVELIRDSCGDLTATIVSSAFIFAASVSIYLLWAASRVVVHTVRYIWDVIRRQDTDAIVSYVGTVGTNIVNKAGSIGTSIVKKVGSIGNSIANKAKCWLGTRLPRWKSALLSLWKGKTSLRACVSYHAQRPVISGPVGPVKTSRGPDFARSTTLTMIHAVDDCARLKLESKPRTTASTRGIRRISAGFPKEIISPTATPVVVSSRVLAMTTIHAPSISTPIDAFQKVSVNTSTSTFAQTATSAVSLQSNPSNFSQDENLPPDTASQETLHDLDKTYLPKSRTMNVLQELRNSFPRPSLPVRSANSTSFSRPFNKRSFSSQATTPSPPTIPLASRHGTRHSSFPSVERSSRCSQSMSPPLPSTEPSPFDITTAQPSEYWSGRFMTLNDKFMSENLNTDSLSQRGMAHQRIAQPKKKLFHKQRSTHLSLSTTTSALASLPSTESCRSEDEDDRHRRIFARLASLCITLEARQSLHDWQQQYARRHNKSHLLPRSRTMSDKTLMKRIFGGKEKKLARQSLSSGRNGIVTPIFGNGLPRRAWMYDPETQPHRVISFE</sequence>
<protein>
    <submittedName>
        <fullName evidence="3">Uncharacterized protein</fullName>
    </submittedName>
</protein>
<evidence type="ECO:0000313" key="3">
    <source>
        <dbReference type="EMBL" id="KFA68612.1"/>
    </source>
</evidence>
<keyword evidence="2" id="KW-0812">Transmembrane</keyword>
<evidence type="ECO:0000256" key="2">
    <source>
        <dbReference type="SAM" id="Phobius"/>
    </source>
</evidence>
<feature type="region of interest" description="Disordered" evidence="1">
    <location>
        <begin position="303"/>
        <end position="333"/>
    </location>
</feature>
<feature type="region of interest" description="Disordered" evidence="1">
    <location>
        <begin position="346"/>
        <end position="427"/>
    </location>
</feature>
<dbReference type="EMBL" id="KL659792">
    <property type="protein sequence ID" value="KFA68612.1"/>
    <property type="molecule type" value="Genomic_DNA"/>
</dbReference>
<name>A0A084QXC7_STAC4</name>
<gene>
    <name evidence="3" type="ORF">S40285_07227</name>
</gene>
<dbReference type="AlphaFoldDB" id="A0A084QXC7"/>
<keyword evidence="2" id="KW-0472">Membrane</keyword>
<evidence type="ECO:0000313" key="4">
    <source>
        <dbReference type="Proteomes" id="UP000028524"/>
    </source>
</evidence>
<feature type="compositionally biased region" description="Polar residues" evidence="1">
    <location>
        <begin position="303"/>
        <end position="324"/>
    </location>
</feature>
<accession>A0A084QXC7</accession>
<dbReference type="Proteomes" id="UP000028524">
    <property type="component" value="Unassembled WGS sequence"/>
</dbReference>
<keyword evidence="4" id="KW-1185">Reference proteome</keyword>
<proteinExistence type="predicted"/>
<reference evidence="3 4" key="1">
    <citation type="journal article" date="2014" name="BMC Genomics">
        <title>Comparative genome sequencing reveals chemotype-specific gene clusters in the toxigenic black mold Stachybotrys.</title>
        <authorList>
            <person name="Semeiks J."/>
            <person name="Borek D."/>
            <person name="Otwinowski Z."/>
            <person name="Grishin N.V."/>
        </authorList>
    </citation>
    <scope>NUCLEOTIDE SEQUENCE [LARGE SCALE GENOMIC DNA]</scope>
    <source>
        <strain evidence="3 4">IBT 40285</strain>
    </source>
</reference>
<evidence type="ECO:0000256" key="1">
    <source>
        <dbReference type="SAM" id="MobiDB-lite"/>
    </source>
</evidence>
<feature type="transmembrane region" description="Helical" evidence="2">
    <location>
        <begin position="69"/>
        <end position="90"/>
    </location>
</feature>
<dbReference type="HOGENOM" id="CLU_455736_0_0_1"/>
<dbReference type="InParanoid" id="A0A084QXC7"/>
<dbReference type="OrthoDB" id="3557758at2759"/>
<dbReference type="STRING" id="1283841.A0A084QXC7"/>
<keyword evidence="2" id="KW-1133">Transmembrane helix</keyword>
<feature type="compositionally biased region" description="Polar residues" evidence="1">
    <location>
        <begin position="359"/>
        <end position="380"/>
    </location>
</feature>
<organism evidence="3 4">
    <name type="scientific">Stachybotrys chlorohalonatus (strain IBT 40285)</name>
    <dbReference type="NCBI Taxonomy" id="1283841"/>
    <lineage>
        <taxon>Eukaryota</taxon>
        <taxon>Fungi</taxon>
        <taxon>Dikarya</taxon>
        <taxon>Ascomycota</taxon>
        <taxon>Pezizomycotina</taxon>
        <taxon>Sordariomycetes</taxon>
        <taxon>Hypocreomycetidae</taxon>
        <taxon>Hypocreales</taxon>
        <taxon>Stachybotryaceae</taxon>
        <taxon>Stachybotrys</taxon>
    </lineage>
</organism>